<reference evidence="3 4" key="1">
    <citation type="submission" date="2018-11" db="EMBL/GenBank/DDBJ databases">
        <authorList>
            <consortium name="Pathogen Informatics"/>
        </authorList>
    </citation>
    <scope>NUCLEOTIDE SEQUENCE [LARGE SCALE GENOMIC DNA]</scope>
    <source>
        <strain>Denwood</strain>
        <strain evidence="4">Zambia</strain>
    </source>
</reference>
<gene>
    <name evidence="3" type="ORF">SMTD_LOCUS5359</name>
</gene>
<dbReference type="InterPro" id="IPR032675">
    <property type="entry name" value="LRR_dom_sf"/>
</dbReference>
<dbReference type="SMART" id="SM00013">
    <property type="entry name" value="LRRNT"/>
    <property type="match status" value="1"/>
</dbReference>
<keyword evidence="4" id="KW-1185">Reference proteome</keyword>
<evidence type="ECO:0000256" key="2">
    <source>
        <dbReference type="ARBA" id="ARBA00022729"/>
    </source>
</evidence>
<proteinExistence type="predicted"/>
<keyword evidence="2" id="KW-0732">Signal</keyword>
<dbReference type="EMBL" id="UZAL01026995">
    <property type="protein sequence ID" value="VDP28283.1"/>
    <property type="molecule type" value="Genomic_DNA"/>
</dbReference>
<organism evidence="3 4">
    <name type="scientific">Schistosoma mattheei</name>
    <dbReference type="NCBI Taxonomy" id="31246"/>
    <lineage>
        <taxon>Eukaryota</taxon>
        <taxon>Metazoa</taxon>
        <taxon>Spiralia</taxon>
        <taxon>Lophotrochozoa</taxon>
        <taxon>Platyhelminthes</taxon>
        <taxon>Trematoda</taxon>
        <taxon>Digenea</taxon>
        <taxon>Strigeidida</taxon>
        <taxon>Schistosomatoidea</taxon>
        <taxon>Schistosomatidae</taxon>
        <taxon>Schistosoma</taxon>
    </lineage>
</organism>
<name>A0A183NTC3_9TREM</name>
<dbReference type="Gene3D" id="3.80.10.10">
    <property type="entry name" value="Ribonuclease Inhibitor"/>
    <property type="match status" value="1"/>
</dbReference>
<dbReference type="AlphaFoldDB" id="A0A183NTC3"/>
<dbReference type="Proteomes" id="UP000269396">
    <property type="component" value="Unassembled WGS sequence"/>
</dbReference>
<accession>A0A183NTC3</accession>
<evidence type="ECO:0000313" key="3">
    <source>
        <dbReference type="EMBL" id="VDP28283.1"/>
    </source>
</evidence>
<evidence type="ECO:0000256" key="1">
    <source>
        <dbReference type="ARBA" id="ARBA00022614"/>
    </source>
</evidence>
<keyword evidence="1" id="KW-0433">Leucine-rich repeat</keyword>
<sequence>MVAERNRTRARSRSKDNGAIFPINVYTTGLILASDSVEDNATSISLTNYRPNITLGNNNNNGKDELISDKSKNGIWAALPKNIDLLHFLQVNTNDKTVTQGTNLLQMVTDQSKPKFRRESSRQKFSFKRRSSQKYLFDNDHNNNINKNDPLYSKTRPRFPKAFNYENFTCPNECKCHHAEVECKNAQLESIPSNIPSYTEKL</sequence>
<evidence type="ECO:0000313" key="4">
    <source>
        <dbReference type="Proteomes" id="UP000269396"/>
    </source>
</evidence>
<dbReference type="InterPro" id="IPR000372">
    <property type="entry name" value="LRRNT"/>
</dbReference>
<protein>
    <submittedName>
        <fullName evidence="3">Uncharacterized protein</fullName>
    </submittedName>
</protein>